<evidence type="ECO:0000313" key="8">
    <source>
        <dbReference type="EMBL" id="CAB3790945.1"/>
    </source>
</evidence>
<dbReference type="GO" id="GO:0000166">
    <property type="term" value="F:nucleotide binding"/>
    <property type="evidence" value="ECO:0007669"/>
    <property type="project" value="UniProtKB-KW"/>
</dbReference>
<dbReference type="AlphaFoldDB" id="A0A6S7B8M7"/>
<dbReference type="InterPro" id="IPR051316">
    <property type="entry name" value="Zinc-reg_GTPase_activator"/>
</dbReference>
<keyword evidence="1" id="KW-0547">Nucleotide-binding</keyword>
<evidence type="ECO:0000256" key="2">
    <source>
        <dbReference type="ARBA" id="ARBA00022801"/>
    </source>
</evidence>
<dbReference type="SUPFAM" id="SSF52540">
    <property type="entry name" value="P-loop containing nucleoside triphosphate hydrolases"/>
    <property type="match status" value="1"/>
</dbReference>
<evidence type="ECO:0000259" key="7">
    <source>
        <dbReference type="SMART" id="SM00833"/>
    </source>
</evidence>
<comment type="catalytic activity">
    <reaction evidence="6">
        <text>GTP + H2O = GDP + phosphate + H(+)</text>
        <dbReference type="Rhea" id="RHEA:19669"/>
        <dbReference type="ChEBI" id="CHEBI:15377"/>
        <dbReference type="ChEBI" id="CHEBI:15378"/>
        <dbReference type="ChEBI" id="CHEBI:37565"/>
        <dbReference type="ChEBI" id="CHEBI:43474"/>
        <dbReference type="ChEBI" id="CHEBI:58189"/>
    </reaction>
    <physiologicalReaction direction="left-to-right" evidence="6">
        <dbReference type="Rhea" id="RHEA:19670"/>
    </physiologicalReaction>
</comment>
<accession>A0A6S7B8M7</accession>
<dbReference type="SUPFAM" id="SSF90002">
    <property type="entry name" value="Hypothetical protein YjiA, C-terminal domain"/>
    <property type="match status" value="1"/>
</dbReference>
<organism evidence="8 9">
    <name type="scientific">Pararobbsia alpina</name>
    <dbReference type="NCBI Taxonomy" id="621374"/>
    <lineage>
        <taxon>Bacteria</taxon>
        <taxon>Pseudomonadati</taxon>
        <taxon>Pseudomonadota</taxon>
        <taxon>Betaproteobacteria</taxon>
        <taxon>Burkholderiales</taxon>
        <taxon>Burkholderiaceae</taxon>
        <taxon>Pararobbsia</taxon>
    </lineage>
</organism>
<evidence type="ECO:0000256" key="6">
    <source>
        <dbReference type="ARBA" id="ARBA00049117"/>
    </source>
</evidence>
<keyword evidence="9" id="KW-1185">Reference proteome</keyword>
<dbReference type="SMART" id="SM00833">
    <property type="entry name" value="CobW_C"/>
    <property type="match status" value="1"/>
</dbReference>
<dbReference type="CDD" id="cd03112">
    <property type="entry name" value="CobW-like"/>
    <property type="match status" value="1"/>
</dbReference>
<dbReference type="Gene3D" id="3.40.50.300">
    <property type="entry name" value="P-loop containing nucleotide triphosphate hydrolases"/>
    <property type="match status" value="1"/>
</dbReference>
<dbReference type="EC" id="3.6.-.-" evidence="8"/>
<protein>
    <submittedName>
        <fullName evidence="8">P-loop guanosine triphosphatase YjiA</fullName>
        <ecNumber evidence="8">3.6.-.-</ecNumber>
    </submittedName>
</protein>
<dbReference type="InterPro" id="IPR027417">
    <property type="entry name" value="P-loop_NTPase"/>
</dbReference>
<sequence>MTRLRVPRKIPVTVISGFLGAGKTTLVNHLIQQYSGHIGIVVNEFGEVGIDGQLIVAEEQALIEINNGCVCCTVRADLVSSVKELLARTQQDGATPIERLIVETSGLADPAPVLQTFLADPDLREGVELESVVTVVDAVNLKQQLNDEIAREQVAFADVVLVNKIDLIDDRELAAIEQEVRSLNPTAAIITSTRSQVHPDVLLGVRRFSLPALLAIEPDLLDEAAHDHEHDTSIQSCALVENGDLDATKFNWWINQLVQEHGQQLMRMKGVLNLHSEPRQFHFHSVHMLVEARPGRAWRKDEPRNNKFVFIGRNLDLPSLRTSFLSCLHPQ</sequence>
<dbReference type="Pfam" id="PF02492">
    <property type="entry name" value="cobW"/>
    <property type="match status" value="1"/>
</dbReference>
<dbReference type="EMBL" id="CADIKM010000013">
    <property type="protein sequence ID" value="CAB3790945.1"/>
    <property type="molecule type" value="Genomic_DNA"/>
</dbReference>
<evidence type="ECO:0000256" key="4">
    <source>
        <dbReference type="ARBA" id="ARBA00034320"/>
    </source>
</evidence>
<feature type="domain" description="CobW C-terminal" evidence="7">
    <location>
        <begin position="234"/>
        <end position="328"/>
    </location>
</feature>
<keyword evidence="3" id="KW-0143">Chaperone</keyword>
<dbReference type="InterPro" id="IPR011629">
    <property type="entry name" value="CobW-like_C"/>
</dbReference>
<evidence type="ECO:0000256" key="3">
    <source>
        <dbReference type="ARBA" id="ARBA00023186"/>
    </source>
</evidence>
<dbReference type="Pfam" id="PF07683">
    <property type="entry name" value="CobW_C"/>
    <property type="match status" value="1"/>
</dbReference>
<dbReference type="PANTHER" id="PTHR13748:SF62">
    <property type="entry name" value="COBW DOMAIN-CONTAINING PROTEIN"/>
    <property type="match status" value="1"/>
</dbReference>
<dbReference type="Gene3D" id="3.30.1220.10">
    <property type="entry name" value="CobW-like, C-terminal domain"/>
    <property type="match status" value="1"/>
</dbReference>
<dbReference type="Proteomes" id="UP000494115">
    <property type="component" value="Unassembled WGS sequence"/>
</dbReference>
<comment type="function">
    <text evidence="5">Zinc chaperone that directly transfers zinc cofactor to target proteins, thereby activating them. Zinc is transferred from the CXCC motif in the GTPase domain to the zinc binding site in target proteins in a process requiring GTP hydrolysis.</text>
</comment>
<proteinExistence type="inferred from homology"/>
<dbReference type="PANTHER" id="PTHR13748">
    <property type="entry name" value="COBW-RELATED"/>
    <property type="match status" value="1"/>
</dbReference>
<name>A0A6S7B8M7_9BURK</name>
<dbReference type="InterPro" id="IPR036627">
    <property type="entry name" value="CobW-likC_sf"/>
</dbReference>
<dbReference type="GO" id="GO:0016787">
    <property type="term" value="F:hydrolase activity"/>
    <property type="evidence" value="ECO:0007669"/>
    <property type="project" value="UniProtKB-KW"/>
</dbReference>
<keyword evidence="2 8" id="KW-0378">Hydrolase</keyword>
<comment type="similarity">
    <text evidence="4">Belongs to the SIMIBI class G3E GTPase family. ZNG1 subfamily.</text>
</comment>
<evidence type="ECO:0000256" key="1">
    <source>
        <dbReference type="ARBA" id="ARBA00022741"/>
    </source>
</evidence>
<evidence type="ECO:0000256" key="5">
    <source>
        <dbReference type="ARBA" id="ARBA00045658"/>
    </source>
</evidence>
<evidence type="ECO:0000313" key="9">
    <source>
        <dbReference type="Proteomes" id="UP000494115"/>
    </source>
</evidence>
<reference evidence="8 9" key="1">
    <citation type="submission" date="2020-04" db="EMBL/GenBank/DDBJ databases">
        <authorList>
            <person name="De Canck E."/>
        </authorList>
    </citation>
    <scope>NUCLEOTIDE SEQUENCE [LARGE SCALE GENOMIC DNA]</scope>
    <source>
        <strain evidence="8 9">LMG 28138</strain>
    </source>
</reference>
<dbReference type="InterPro" id="IPR003495">
    <property type="entry name" value="CobW/HypB/UreG_nucleotide-bd"/>
</dbReference>
<gene>
    <name evidence="8" type="primary">yjiA_2</name>
    <name evidence="8" type="ORF">LMG28138_03067</name>
</gene>
<dbReference type="GO" id="GO:0005737">
    <property type="term" value="C:cytoplasm"/>
    <property type="evidence" value="ECO:0007669"/>
    <property type="project" value="TreeGrafter"/>
</dbReference>